<dbReference type="InterPro" id="IPR016181">
    <property type="entry name" value="Acyl_CoA_acyltransferase"/>
</dbReference>
<dbReference type="Proteomes" id="UP000236919">
    <property type="component" value="Unassembled WGS sequence"/>
</dbReference>
<name>A0A2S4M7R0_9HYPH</name>
<accession>A0A2S4M7R0</accession>
<evidence type="ECO:0000259" key="3">
    <source>
        <dbReference type="PROSITE" id="PS51186"/>
    </source>
</evidence>
<evidence type="ECO:0000256" key="1">
    <source>
        <dbReference type="ARBA" id="ARBA00022679"/>
    </source>
</evidence>
<evidence type="ECO:0000313" key="4">
    <source>
        <dbReference type="EMBL" id="POR50770.1"/>
    </source>
</evidence>
<dbReference type="AlphaFoldDB" id="A0A2S4M7R0"/>
<reference evidence="4 5" key="1">
    <citation type="submission" date="2018-01" db="EMBL/GenBank/DDBJ databases">
        <title>Genomic Encyclopedia of Type Strains, Phase III (KMG-III): the genomes of soil and plant-associated and newly described type strains.</title>
        <authorList>
            <person name="Whitman W."/>
        </authorList>
    </citation>
    <scope>NUCLEOTIDE SEQUENCE [LARGE SCALE GENOMIC DNA]</scope>
    <source>
        <strain evidence="4 5">1131</strain>
    </source>
</reference>
<evidence type="ECO:0000256" key="2">
    <source>
        <dbReference type="ARBA" id="ARBA00023315"/>
    </source>
</evidence>
<dbReference type="InterPro" id="IPR050832">
    <property type="entry name" value="Bact_Acetyltransf"/>
</dbReference>
<dbReference type="PANTHER" id="PTHR43877">
    <property type="entry name" value="AMINOALKYLPHOSPHONATE N-ACETYLTRANSFERASE-RELATED-RELATED"/>
    <property type="match status" value="1"/>
</dbReference>
<dbReference type="Pfam" id="PF00583">
    <property type="entry name" value="Acetyltransf_1"/>
    <property type="match status" value="1"/>
</dbReference>
<proteinExistence type="predicted"/>
<evidence type="ECO:0000313" key="5">
    <source>
        <dbReference type="Proteomes" id="UP000236919"/>
    </source>
</evidence>
<dbReference type="PROSITE" id="PS51186">
    <property type="entry name" value="GNAT"/>
    <property type="match status" value="1"/>
</dbReference>
<dbReference type="InterPro" id="IPR000182">
    <property type="entry name" value="GNAT_dom"/>
</dbReference>
<dbReference type="EMBL" id="PQFZ01000008">
    <property type="protein sequence ID" value="POR50770.1"/>
    <property type="molecule type" value="Genomic_DNA"/>
</dbReference>
<dbReference type="NCBIfam" id="NF002959">
    <property type="entry name" value="PRK03624.1"/>
    <property type="match status" value="1"/>
</dbReference>
<gene>
    <name evidence="4" type="ORF">CYD53_10818</name>
</gene>
<protein>
    <recommendedName>
        <fullName evidence="3">N-acetyltransferase domain-containing protein</fullName>
    </recommendedName>
</protein>
<keyword evidence="1" id="KW-0808">Transferase</keyword>
<dbReference type="GO" id="GO:0016747">
    <property type="term" value="F:acyltransferase activity, transferring groups other than amino-acyl groups"/>
    <property type="evidence" value="ECO:0007669"/>
    <property type="project" value="InterPro"/>
</dbReference>
<sequence length="141" mass="15577">MNLTPSIREIADADIEAVIALWHAAGITRPWNDPQRDIVFARRDAHSTVLVAEIEGRIVASVMVGEDGHRGWVYYVAADPAMQGAGLGRAMMAAAEAWLVGRGVWKLQLLVRGDNDKVKRFYEHLGYTDTKSSCFQKVIAP</sequence>
<dbReference type="Gene3D" id="3.40.630.30">
    <property type="match status" value="1"/>
</dbReference>
<feature type="domain" description="N-acetyltransferase" evidence="3">
    <location>
        <begin position="5"/>
        <end position="141"/>
    </location>
</feature>
<organism evidence="4 5">
    <name type="scientific">Bosea psychrotolerans</name>
    <dbReference type="NCBI Taxonomy" id="1871628"/>
    <lineage>
        <taxon>Bacteria</taxon>
        <taxon>Pseudomonadati</taxon>
        <taxon>Pseudomonadota</taxon>
        <taxon>Alphaproteobacteria</taxon>
        <taxon>Hyphomicrobiales</taxon>
        <taxon>Boseaceae</taxon>
        <taxon>Bosea</taxon>
    </lineage>
</organism>
<dbReference type="OrthoDB" id="1821130at2"/>
<keyword evidence="5" id="KW-1185">Reference proteome</keyword>
<comment type="caution">
    <text evidence="4">The sequence shown here is derived from an EMBL/GenBank/DDBJ whole genome shotgun (WGS) entry which is preliminary data.</text>
</comment>
<keyword evidence="2" id="KW-0012">Acyltransferase</keyword>
<dbReference type="RefSeq" id="WP_103719068.1">
    <property type="nucleotide sequence ID" value="NZ_PQFZ01000008.1"/>
</dbReference>
<dbReference type="CDD" id="cd04301">
    <property type="entry name" value="NAT_SF"/>
    <property type="match status" value="1"/>
</dbReference>
<dbReference type="SUPFAM" id="SSF55729">
    <property type="entry name" value="Acyl-CoA N-acyltransferases (Nat)"/>
    <property type="match status" value="1"/>
</dbReference>